<keyword evidence="3" id="KW-1185">Reference proteome</keyword>
<reference evidence="2" key="2">
    <citation type="submission" date="2025-08" db="UniProtKB">
        <authorList>
            <consortium name="Ensembl"/>
        </authorList>
    </citation>
    <scope>IDENTIFICATION</scope>
</reference>
<protein>
    <submittedName>
        <fullName evidence="2">Uncharacterized protein</fullName>
    </submittedName>
</protein>
<dbReference type="Ensembl" id="ENSCSAVT00000001726.1">
    <property type="protein sequence ID" value="ENSCSAVP00000001698.1"/>
    <property type="gene ID" value="ENSCSAVG00000000979.1"/>
</dbReference>
<dbReference type="HOGENOM" id="CLU_2721499_0_0_1"/>
<keyword evidence="1" id="KW-0472">Membrane</keyword>
<dbReference type="AlphaFoldDB" id="H2Y8Q0"/>
<accession>H2Y8Q0</accession>
<evidence type="ECO:0000313" key="2">
    <source>
        <dbReference type="Ensembl" id="ENSCSAVP00000001698.1"/>
    </source>
</evidence>
<dbReference type="Proteomes" id="UP000007875">
    <property type="component" value="Unassembled WGS sequence"/>
</dbReference>
<reference evidence="3" key="1">
    <citation type="submission" date="2003-08" db="EMBL/GenBank/DDBJ databases">
        <authorList>
            <person name="Birren B."/>
            <person name="Nusbaum C."/>
            <person name="Abebe A."/>
            <person name="Abouelleil A."/>
            <person name="Adekoya E."/>
            <person name="Ait-zahra M."/>
            <person name="Allen N."/>
            <person name="Allen T."/>
            <person name="An P."/>
            <person name="Anderson M."/>
            <person name="Anderson S."/>
            <person name="Arachchi H."/>
            <person name="Armbruster J."/>
            <person name="Bachantsang P."/>
            <person name="Baldwin J."/>
            <person name="Barry A."/>
            <person name="Bayul T."/>
            <person name="Blitshsteyn B."/>
            <person name="Bloom T."/>
            <person name="Blye J."/>
            <person name="Boguslavskiy L."/>
            <person name="Borowsky M."/>
            <person name="Boukhgalter B."/>
            <person name="Brunache A."/>
            <person name="Butler J."/>
            <person name="Calixte N."/>
            <person name="Calvo S."/>
            <person name="Camarata J."/>
            <person name="Campo K."/>
            <person name="Chang J."/>
            <person name="Cheshatsang Y."/>
            <person name="Citroen M."/>
            <person name="Collymore A."/>
            <person name="Considine T."/>
            <person name="Cook A."/>
            <person name="Cooke P."/>
            <person name="Corum B."/>
            <person name="Cuomo C."/>
            <person name="David R."/>
            <person name="Dawoe T."/>
            <person name="Degray S."/>
            <person name="Dodge S."/>
            <person name="Dooley K."/>
            <person name="Dorje P."/>
            <person name="Dorjee K."/>
            <person name="Dorris L."/>
            <person name="Duffey N."/>
            <person name="Dupes A."/>
            <person name="Elkins T."/>
            <person name="Engels R."/>
            <person name="Erickson J."/>
            <person name="Farina A."/>
            <person name="Faro S."/>
            <person name="Ferreira P."/>
            <person name="Fischer H."/>
            <person name="Fitzgerald M."/>
            <person name="Foley K."/>
            <person name="Gage D."/>
            <person name="Galagan J."/>
            <person name="Gearin G."/>
            <person name="Gnerre S."/>
            <person name="Gnirke A."/>
            <person name="Goyette A."/>
            <person name="Graham J."/>
            <person name="Grandbois E."/>
            <person name="Gyaltsen K."/>
            <person name="Hafez N."/>
            <person name="Hagopian D."/>
            <person name="Hagos B."/>
            <person name="Hall J."/>
            <person name="Hatcher B."/>
            <person name="Heller A."/>
            <person name="Higgins H."/>
            <person name="Honan T."/>
            <person name="Horn A."/>
            <person name="Houde N."/>
            <person name="Hughes L."/>
            <person name="Hulme W."/>
            <person name="Husby E."/>
            <person name="Iliev I."/>
            <person name="Jaffe D."/>
            <person name="Jones C."/>
            <person name="Kamal M."/>
            <person name="Kamat A."/>
            <person name="Kamvysselis M."/>
            <person name="Karlsson E."/>
            <person name="Kells C."/>
            <person name="Kieu A."/>
            <person name="Kisner P."/>
            <person name="Kodira C."/>
            <person name="Kulbokas E."/>
            <person name="Labutti K."/>
            <person name="Lama D."/>
            <person name="Landers T."/>
            <person name="Leger J."/>
            <person name="Levine S."/>
            <person name="Lewis D."/>
            <person name="Lewis T."/>
            <person name="Lindblad-toh K."/>
            <person name="Liu X."/>
            <person name="Lokyitsang T."/>
            <person name="Lokyitsang Y."/>
            <person name="Lucien O."/>
            <person name="Lui A."/>
            <person name="Ma L.J."/>
            <person name="Mabbitt R."/>
            <person name="Macdonald J."/>
            <person name="Maclean C."/>
            <person name="Major J."/>
            <person name="Manning J."/>
            <person name="Marabella R."/>
            <person name="Maru K."/>
            <person name="Matthews C."/>
            <person name="Mauceli E."/>
            <person name="Mccarthy M."/>
            <person name="Mcdonough S."/>
            <person name="Mcghee T."/>
            <person name="Meldrim J."/>
            <person name="Meneus L."/>
            <person name="Mesirov J."/>
            <person name="Mihalev A."/>
            <person name="Mihova T."/>
            <person name="Mikkelsen T."/>
            <person name="Mlenga V."/>
            <person name="Moru K."/>
            <person name="Mozes J."/>
            <person name="Mulrain L."/>
            <person name="Munson G."/>
            <person name="Naylor J."/>
            <person name="Newes C."/>
            <person name="Nguyen C."/>
            <person name="Nguyen N."/>
            <person name="Nguyen T."/>
            <person name="Nicol R."/>
            <person name="Nielsen C."/>
            <person name="Nizzari M."/>
            <person name="Norbu C."/>
            <person name="Norbu N."/>
            <person name="O'donnell P."/>
            <person name="Okoawo O."/>
            <person name="O'leary S."/>
            <person name="Omotosho B."/>
            <person name="O'neill K."/>
            <person name="Osman S."/>
            <person name="Parker S."/>
            <person name="Perrin D."/>
            <person name="Phunkhang P."/>
            <person name="Piqani B."/>
            <person name="Purcell S."/>
            <person name="Rachupka T."/>
            <person name="Ramasamy U."/>
            <person name="Rameau R."/>
            <person name="Ray V."/>
            <person name="Raymond C."/>
            <person name="Retta R."/>
            <person name="Richardson S."/>
            <person name="Rise C."/>
            <person name="Rodriguez J."/>
            <person name="Rogers J."/>
            <person name="Rogov P."/>
            <person name="Rutman M."/>
            <person name="Schupbach R."/>
            <person name="Seaman C."/>
            <person name="Settipalli S."/>
            <person name="Sharpe T."/>
            <person name="Sheridan J."/>
            <person name="Sherpa N."/>
            <person name="Shi J."/>
            <person name="Smirnov S."/>
            <person name="Smith C."/>
            <person name="Sougnez C."/>
            <person name="Spencer B."/>
            <person name="Stalker J."/>
            <person name="Stange-thomann N."/>
            <person name="Stavropoulos S."/>
            <person name="Stetson K."/>
            <person name="Stone C."/>
            <person name="Stone S."/>
            <person name="Stubbs M."/>
            <person name="Talamas J."/>
            <person name="Tchuinga P."/>
            <person name="Tenzing P."/>
            <person name="Tesfaye S."/>
            <person name="Theodore J."/>
            <person name="Thoulutsang Y."/>
            <person name="Topham K."/>
            <person name="Towey S."/>
            <person name="Tsamla T."/>
            <person name="Tsomo N."/>
            <person name="Vallee D."/>
            <person name="Vassiliev H."/>
            <person name="Venkataraman V."/>
            <person name="Vinson J."/>
            <person name="Vo A."/>
            <person name="Wade C."/>
            <person name="Wang S."/>
            <person name="Wangchuk T."/>
            <person name="Wangdi T."/>
            <person name="Whittaker C."/>
            <person name="Wilkinson J."/>
            <person name="Wu Y."/>
            <person name="Wyman D."/>
            <person name="Yadav S."/>
            <person name="Yang S."/>
            <person name="Yang X."/>
            <person name="Yeager S."/>
            <person name="Yee E."/>
            <person name="Young G."/>
            <person name="Zainoun J."/>
            <person name="Zembeck L."/>
            <person name="Zimmer A."/>
            <person name="Zody M."/>
            <person name="Lander E."/>
        </authorList>
    </citation>
    <scope>NUCLEOTIDE SEQUENCE [LARGE SCALE GENOMIC DNA]</scope>
</reference>
<reference evidence="2" key="3">
    <citation type="submission" date="2025-09" db="UniProtKB">
        <authorList>
            <consortium name="Ensembl"/>
        </authorList>
    </citation>
    <scope>IDENTIFICATION</scope>
</reference>
<proteinExistence type="predicted"/>
<feature type="transmembrane region" description="Helical" evidence="1">
    <location>
        <begin position="6"/>
        <end position="24"/>
    </location>
</feature>
<keyword evidence="1" id="KW-1133">Transmembrane helix</keyword>
<sequence length="72" mass="8713">MFLFIISFYFLSNHIFLIFFKLVLFKIPQKLLNEIAALSIYTLHYLAYFTPNKKLFYFLSLKTPDFLVLYSE</sequence>
<evidence type="ECO:0000313" key="3">
    <source>
        <dbReference type="Proteomes" id="UP000007875"/>
    </source>
</evidence>
<name>H2Y8Q0_CIOSA</name>
<keyword evidence="1" id="KW-0812">Transmembrane</keyword>
<organism evidence="2 3">
    <name type="scientific">Ciona savignyi</name>
    <name type="common">Pacific transparent sea squirt</name>
    <dbReference type="NCBI Taxonomy" id="51511"/>
    <lineage>
        <taxon>Eukaryota</taxon>
        <taxon>Metazoa</taxon>
        <taxon>Chordata</taxon>
        <taxon>Tunicata</taxon>
        <taxon>Ascidiacea</taxon>
        <taxon>Phlebobranchia</taxon>
        <taxon>Cionidae</taxon>
        <taxon>Ciona</taxon>
    </lineage>
</organism>
<dbReference type="GeneTree" id="ENSGT00940000159014"/>
<evidence type="ECO:0000256" key="1">
    <source>
        <dbReference type="SAM" id="Phobius"/>
    </source>
</evidence>
<feature type="transmembrane region" description="Helical" evidence="1">
    <location>
        <begin position="31"/>
        <end position="50"/>
    </location>
</feature>